<evidence type="ECO:0000256" key="3">
    <source>
        <dbReference type="ARBA" id="ARBA00023315"/>
    </source>
</evidence>
<dbReference type="WBParaSite" id="Pan_g4394.t1">
    <property type="protein sequence ID" value="Pan_g4394.t1"/>
    <property type="gene ID" value="Pan_g4394"/>
</dbReference>
<dbReference type="Pfam" id="PF00583">
    <property type="entry name" value="Acetyltransf_1"/>
    <property type="match status" value="1"/>
</dbReference>
<keyword evidence="2" id="KW-0808">Transferase</keyword>
<keyword evidence="5" id="KW-1185">Reference proteome</keyword>
<dbReference type="Gene3D" id="3.40.630.30">
    <property type="match status" value="1"/>
</dbReference>
<evidence type="ECO:0000256" key="2">
    <source>
        <dbReference type="ARBA" id="ARBA00022679"/>
    </source>
</evidence>
<protein>
    <submittedName>
        <fullName evidence="6">N-acetyltransferase domain-containing protein</fullName>
    </submittedName>
</protein>
<evidence type="ECO:0000256" key="1">
    <source>
        <dbReference type="ARBA" id="ARBA00008694"/>
    </source>
</evidence>
<proteinExistence type="inferred from homology"/>
<dbReference type="GO" id="GO:0005737">
    <property type="term" value="C:cytoplasm"/>
    <property type="evidence" value="ECO:0007669"/>
    <property type="project" value="TreeGrafter"/>
</dbReference>
<evidence type="ECO:0000313" key="6">
    <source>
        <dbReference type="WBParaSite" id="Pan_g4394.t1"/>
    </source>
</evidence>
<dbReference type="AlphaFoldDB" id="A0A7E4ZZ94"/>
<dbReference type="GO" id="GO:0008080">
    <property type="term" value="F:N-acetyltransferase activity"/>
    <property type="evidence" value="ECO:0007669"/>
    <property type="project" value="TreeGrafter"/>
</dbReference>
<sequence>MTITIRPVAQADKAQFRALFQAYLIFYKSELPEIALDTTWNRFFDTNEPVNAAVAIDDAQPDKVIGFVTWVFHRSTWFVNDIIYLQDLFVDPESRNVGAGRKLIEHVYAEADKHNVPKVYWHTDSFNHRAQLLYTKVGIKNDKVCYVRPWQK</sequence>
<accession>A0A7E4ZZ94</accession>
<dbReference type="Proteomes" id="UP000492821">
    <property type="component" value="Unassembled WGS sequence"/>
</dbReference>
<dbReference type="CDD" id="cd04301">
    <property type="entry name" value="NAT_SF"/>
    <property type="match status" value="1"/>
</dbReference>
<reference evidence="5" key="1">
    <citation type="journal article" date="2013" name="Genetics">
        <title>The draft genome and transcriptome of Panagrellus redivivus are shaped by the harsh demands of a free-living lifestyle.</title>
        <authorList>
            <person name="Srinivasan J."/>
            <person name="Dillman A.R."/>
            <person name="Macchietto M.G."/>
            <person name="Heikkinen L."/>
            <person name="Lakso M."/>
            <person name="Fracchia K.M."/>
            <person name="Antoshechkin I."/>
            <person name="Mortazavi A."/>
            <person name="Wong G."/>
            <person name="Sternberg P.W."/>
        </authorList>
    </citation>
    <scope>NUCLEOTIDE SEQUENCE [LARGE SCALE GENOMIC DNA]</scope>
    <source>
        <strain evidence="5">MT8872</strain>
    </source>
</reference>
<evidence type="ECO:0000259" key="4">
    <source>
        <dbReference type="PROSITE" id="PS51186"/>
    </source>
</evidence>
<dbReference type="InterPro" id="IPR000182">
    <property type="entry name" value="GNAT_dom"/>
</dbReference>
<dbReference type="PANTHER" id="PTHR10545">
    <property type="entry name" value="DIAMINE N-ACETYLTRANSFERASE"/>
    <property type="match status" value="1"/>
</dbReference>
<dbReference type="PROSITE" id="PS51186">
    <property type="entry name" value="GNAT"/>
    <property type="match status" value="1"/>
</dbReference>
<reference evidence="6" key="2">
    <citation type="submission" date="2020-10" db="UniProtKB">
        <authorList>
            <consortium name="WormBaseParasite"/>
        </authorList>
    </citation>
    <scope>IDENTIFICATION</scope>
</reference>
<evidence type="ECO:0000313" key="5">
    <source>
        <dbReference type="Proteomes" id="UP000492821"/>
    </source>
</evidence>
<dbReference type="SUPFAM" id="SSF55729">
    <property type="entry name" value="Acyl-CoA N-acyltransferases (Nat)"/>
    <property type="match status" value="1"/>
</dbReference>
<comment type="similarity">
    <text evidence="1">Belongs to the acetyltransferase family.</text>
</comment>
<organism evidence="5 6">
    <name type="scientific">Panagrellus redivivus</name>
    <name type="common">Microworm</name>
    <dbReference type="NCBI Taxonomy" id="6233"/>
    <lineage>
        <taxon>Eukaryota</taxon>
        <taxon>Metazoa</taxon>
        <taxon>Ecdysozoa</taxon>
        <taxon>Nematoda</taxon>
        <taxon>Chromadorea</taxon>
        <taxon>Rhabditida</taxon>
        <taxon>Tylenchina</taxon>
        <taxon>Panagrolaimomorpha</taxon>
        <taxon>Panagrolaimoidea</taxon>
        <taxon>Panagrolaimidae</taxon>
        <taxon>Panagrellus</taxon>
    </lineage>
</organism>
<name>A0A7E4ZZ94_PANRE</name>
<feature type="domain" description="N-acetyltransferase" evidence="4">
    <location>
        <begin position="3"/>
        <end position="152"/>
    </location>
</feature>
<keyword evidence="3" id="KW-0012">Acyltransferase</keyword>
<dbReference type="InterPro" id="IPR016181">
    <property type="entry name" value="Acyl_CoA_acyltransferase"/>
</dbReference>
<dbReference type="PANTHER" id="PTHR10545:SF29">
    <property type="entry name" value="GH14572P-RELATED"/>
    <property type="match status" value="1"/>
</dbReference>
<dbReference type="InterPro" id="IPR051016">
    <property type="entry name" value="Diverse_Substrate_AcTransf"/>
</dbReference>